<dbReference type="Gene3D" id="3.40.50.2300">
    <property type="match status" value="1"/>
</dbReference>
<feature type="modified residue" description="4-aspartylphosphate" evidence="1">
    <location>
        <position position="51"/>
    </location>
</feature>
<organism evidence="4 5">
    <name type="scientific">Albimonas pacifica</name>
    <dbReference type="NCBI Taxonomy" id="1114924"/>
    <lineage>
        <taxon>Bacteria</taxon>
        <taxon>Pseudomonadati</taxon>
        <taxon>Pseudomonadota</taxon>
        <taxon>Alphaproteobacteria</taxon>
        <taxon>Rhodobacterales</taxon>
        <taxon>Paracoccaceae</taxon>
        <taxon>Albimonas</taxon>
    </lineage>
</organism>
<feature type="compositionally biased region" description="Low complexity" evidence="2">
    <location>
        <begin position="128"/>
        <end position="140"/>
    </location>
</feature>
<keyword evidence="1" id="KW-0597">Phosphoprotein</keyword>
<feature type="region of interest" description="Disordered" evidence="2">
    <location>
        <begin position="127"/>
        <end position="162"/>
    </location>
</feature>
<dbReference type="InterPro" id="IPR011006">
    <property type="entry name" value="CheY-like_superfamily"/>
</dbReference>
<feature type="domain" description="Response regulatory" evidence="3">
    <location>
        <begin position="2"/>
        <end position="117"/>
    </location>
</feature>
<keyword evidence="5" id="KW-1185">Reference proteome</keyword>
<dbReference type="SMART" id="SM00448">
    <property type="entry name" value="REC"/>
    <property type="match status" value="1"/>
</dbReference>
<evidence type="ECO:0000256" key="2">
    <source>
        <dbReference type="SAM" id="MobiDB-lite"/>
    </source>
</evidence>
<name>A0A1I3HVR9_9RHOB</name>
<dbReference type="GO" id="GO:0000160">
    <property type="term" value="P:phosphorelay signal transduction system"/>
    <property type="evidence" value="ECO:0007669"/>
    <property type="project" value="InterPro"/>
</dbReference>
<dbReference type="PROSITE" id="PS50110">
    <property type="entry name" value="RESPONSE_REGULATORY"/>
    <property type="match status" value="1"/>
</dbReference>
<evidence type="ECO:0000313" key="5">
    <source>
        <dbReference type="Proteomes" id="UP000199377"/>
    </source>
</evidence>
<evidence type="ECO:0000313" key="4">
    <source>
        <dbReference type="EMBL" id="SFI39699.1"/>
    </source>
</evidence>
<dbReference type="CDD" id="cd00156">
    <property type="entry name" value="REC"/>
    <property type="match status" value="1"/>
</dbReference>
<protein>
    <submittedName>
        <fullName evidence="4">Response regulator receiver domain-containing protein</fullName>
    </submittedName>
</protein>
<dbReference type="STRING" id="1114924.SAMN05216258_106195"/>
<evidence type="ECO:0000256" key="1">
    <source>
        <dbReference type="PROSITE-ProRule" id="PRU00169"/>
    </source>
</evidence>
<gene>
    <name evidence="4" type="ORF">SAMN05216258_106195</name>
</gene>
<evidence type="ECO:0000259" key="3">
    <source>
        <dbReference type="PROSITE" id="PS50110"/>
    </source>
</evidence>
<dbReference type="AlphaFoldDB" id="A0A1I3HVR9"/>
<dbReference type="Pfam" id="PF00072">
    <property type="entry name" value="Response_reg"/>
    <property type="match status" value="1"/>
</dbReference>
<dbReference type="Proteomes" id="UP000199377">
    <property type="component" value="Unassembled WGS sequence"/>
</dbReference>
<accession>A0A1I3HVR9</accession>
<proteinExistence type="predicted"/>
<dbReference type="InterPro" id="IPR001789">
    <property type="entry name" value="Sig_transdc_resp-reg_receiver"/>
</dbReference>
<dbReference type="EMBL" id="FOQH01000006">
    <property type="protein sequence ID" value="SFI39699.1"/>
    <property type="molecule type" value="Genomic_DNA"/>
</dbReference>
<dbReference type="SUPFAM" id="SSF52172">
    <property type="entry name" value="CheY-like"/>
    <property type="match status" value="1"/>
</dbReference>
<sequence length="162" mass="17085">MRCLIVEDYVELAELWRLELADLGFEAVAVHSAEAAFAHMLLTPFDLVIADLGLPDGSGLTVAQSAAIRAPGAAVIVVTGQADYPHGELFGMSTNIVAVFRKTSDLNDMLAFADHLRVKRARALGQGDAALPPAEPAARASSDRASLRAGPPELRARLRAAG</sequence>
<reference evidence="4 5" key="1">
    <citation type="submission" date="2016-10" db="EMBL/GenBank/DDBJ databases">
        <authorList>
            <person name="de Groot N.N."/>
        </authorList>
    </citation>
    <scope>NUCLEOTIDE SEQUENCE [LARGE SCALE GENOMIC DNA]</scope>
    <source>
        <strain evidence="4 5">CGMCC 1.11030</strain>
    </source>
</reference>